<reference evidence="2" key="1">
    <citation type="journal article" date="2019" name="Int. J. Syst. Evol. Microbiol.">
        <title>The Global Catalogue of Microorganisms (GCM) 10K type strain sequencing project: providing services to taxonomists for standard genome sequencing and annotation.</title>
        <authorList>
            <consortium name="The Broad Institute Genomics Platform"/>
            <consortium name="The Broad Institute Genome Sequencing Center for Infectious Disease"/>
            <person name="Wu L."/>
            <person name="Ma J."/>
        </authorList>
    </citation>
    <scope>NUCLEOTIDE SEQUENCE [LARGE SCALE GENOMIC DNA]</scope>
    <source>
        <strain evidence="2">JCM 32148</strain>
    </source>
</reference>
<protein>
    <submittedName>
        <fullName evidence="1">Uncharacterized protein</fullName>
    </submittedName>
</protein>
<proteinExistence type="predicted"/>
<dbReference type="Proteomes" id="UP001597053">
    <property type="component" value="Unassembled WGS sequence"/>
</dbReference>
<gene>
    <name evidence="1" type="ORF">ACFQZ8_00870</name>
</gene>
<comment type="caution">
    <text evidence="1">The sequence shown here is derived from an EMBL/GenBank/DDBJ whole genome shotgun (WGS) entry which is preliminary data.</text>
</comment>
<evidence type="ECO:0000313" key="1">
    <source>
        <dbReference type="EMBL" id="MFD0782483.1"/>
    </source>
</evidence>
<accession>A0ABW2ZV15</accession>
<name>A0ABW2ZV15_9ACTN</name>
<evidence type="ECO:0000313" key="2">
    <source>
        <dbReference type="Proteomes" id="UP001597053"/>
    </source>
</evidence>
<keyword evidence="2" id="KW-1185">Reference proteome</keyword>
<organism evidence="1 2">
    <name type="scientific">Micromonospora azadirachtae</name>
    <dbReference type="NCBI Taxonomy" id="1970735"/>
    <lineage>
        <taxon>Bacteria</taxon>
        <taxon>Bacillati</taxon>
        <taxon>Actinomycetota</taxon>
        <taxon>Actinomycetes</taxon>
        <taxon>Micromonosporales</taxon>
        <taxon>Micromonosporaceae</taxon>
        <taxon>Micromonospora</taxon>
    </lineage>
</organism>
<sequence length="46" mass="5050">MGLFSAKDTEMDTKVDLLATAVEAYGARVVGRHVQRRGSRTAARTR</sequence>
<dbReference type="EMBL" id="JBHTHM010000009">
    <property type="protein sequence ID" value="MFD0782483.1"/>
    <property type="molecule type" value="Genomic_DNA"/>
</dbReference>